<proteinExistence type="predicted"/>
<feature type="transmembrane region" description="Helical" evidence="1">
    <location>
        <begin position="99"/>
        <end position="120"/>
    </location>
</feature>
<keyword evidence="3" id="KW-1185">Reference proteome</keyword>
<organism evidence="2 3">
    <name type="scientific">Ancylostoma ceylanicum</name>
    <dbReference type="NCBI Taxonomy" id="53326"/>
    <lineage>
        <taxon>Eukaryota</taxon>
        <taxon>Metazoa</taxon>
        <taxon>Ecdysozoa</taxon>
        <taxon>Nematoda</taxon>
        <taxon>Chromadorea</taxon>
        <taxon>Rhabditida</taxon>
        <taxon>Rhabditina</taxon>
        <taxon>Rhabditomorpha</taxon>
        <taxon>Strongyloidea</taxon>
        <taxon>Ancylostomatidae</taxon>
        <taxon>Ancylostomatinae</taxon>
        <taxon>Ancylostoma</taxon>
    </lineage>
</organism>
<evidence type="ECO:0000313" key="3">
    <source>
        <dbReference type="Proteomes" id="UP000054495"/>
    </source>
</evidence>
<dbReference type="InterPro" id="IPR008574">
    <property type="entry name" value="Nematodes_ZYG-11_interact"/>
</dbReference>
<gene>
    <name evidence="2" type="ORF">ANCCEY_12304</name>
</gene>
<feature type="transmembrane region" description="Helical" evidence="1">
    <location>
        <begin position="71"/>
        <end position="93"/>
    </location>
</feature>
<sequence length="280" mass="30260">MEAVAEVYGNYRQELEETMEGLRQRGQAFGESAPQMIEDTKSQIEPQTQELIEAVQDTSNVSTPQKAVIEVFAWSSVMVLFANIGLGFGSYILGPIVSIFVGKFGATLAAFIAVPLYAHYEIKHSTGSDVNIRFELLSLAILQGVLTGFVINSLYLSATPFAVLTPAIVTVSFAAIANSANGNRVTLLGGSIGAAVGVNFLLGLITGSLTFVYFLLTLTYAGIAAVTMQLVFKHIKGEAKGHVYQNILSCSFIIAKGMFYILFGSYNQEDVQQQQDNRSK</sequence>
<evidence type="ECO:0000313" key="2">
    <source>
        <dbReference type="EMBL" id="EPB68603.1"/>
    </source>
</evidence>
<feature type="transmembrane region" description="Helical" evidence="1">
    <location>
        <begin position="185"/>
        <end position="205"/>
    </location>
</feature>
<feature type="transmembrane region" description="Helical" evidence="1">
    <location>
        <begin position="161"/>
        <end position="178"/>
    </location>
</feature>
<feature type="transmembrane region" description="Helical" evidence="1">
    <location>
        <begin position="243"/>
        <end position="263"/>
    </location>
</feature>
<dbReference type="PANTHER" id="PTHR31176:SF1">
    <property type="entry name" value="MFS DOMAIN-CONTAINING PROTEIN-RELATED"/>
    <property type="match status" value="1"/>
</dbReference>
<dbReference type="Pfam" id="PF05884">
    <property type="entry name" value="ZYG-11_interact"/>
    <property type="match status" value="1"/>
</dbReference>
<dbReference type="EMBL" id="KE125410">
    <property type="protein sequence ID" value="EPB68603.1"/>
    <property type="molecule type" value="Genomic_DNA"/>
</dbReference>
<dbReference type="Proteomes" id="UP000054495">
    <property type="component" value="Unassembled WGS sequence"/>
</dbReference>
<dbReference type="PANTHER" id="PTHR31176">
    <property type="entry name" value="MFS DOMAIN-CONTAINING PROTEIN-RELATED"/>
    <property type="match status" value="1"/>
</dbReference>
<keyword evidence="1" id="KW-1133">Transmembrane helix</keyword>
<keyword evidence="1" id="KW-0472">Membrane</keyword>
<name>A0A0D6LBI3_9BILA</name>
<feature type="transmembrane region" description="Helical" evidence="1">
    <location>
        <begin position="211"/>
        <end position="231"/>
    </location>
</feature>
<protein>
    <submittedName>
        <fullName evidence="2">Uncharacterized protein</fullName>
    </submittedName>
</protein>
<accession>A0A0D6LBI3</accession>
<keyword evidence="1" id="KW-0812">Transmembrane</keyword>
<dbReference type="AlphaFoldDB" id="A0A0D6LBI3"/>
<evidence type="ECO:0000256" key="1">
    <source>
        <dbReference type="SAM" id="Phobius"/>
    </source>
</evidence>
<reference evidence="2 3" key="1">
    <citation type="submission" date="2013-05" db="EMBL/GenBank/DDBJ databases">
        <title>Draft genome of the parasitic nematode Anyclostoma ceylanicum.</title>
        <authorList>
            <person name="Mitreva M."/>
        </authorList>
    </citation>
    <scope>NUCLEOTIDE SEQUENCE [LARGE SCALE GENOMIC DNA]</scope>
</reference>
<feature type="transmembrane region" description="Helical" evidence="1">
    <location>
        <begin position="132"/>
        <end position="155"/>
    </location>
</feature>